<evidence type="ECO:0008006" key="4">
    <source>
        <dbReference type="Google" id="ProtNLM"/>
    </source>
</evidence>
<evidence type="ECO:0000256" key="1">
    <source>
        <dbReference type="SAM" id="SignalP"/>
    </source>
</evidence>
<accession>A0A1M5I2F8</accession>
<proteinExistence type="predicted"/>
<dbReference type="EMBL" id="FQWL01000001">
    <property type="protein sequence ID" value="SHG22200.1"/>
    <property type="molecule type" value="Genomic_DNA"/>
</dbReference>
<gene>
    <name evidence="2" type="ORF">SAMN04488116_0371</name>
</gene>
<dbReference type="AlphaFoldDB" id="A0A1M5I2F8"/>
<name>A0A1M5I2F8_9FLAO</name>
<sequence length="257" mass="29061">MKTVPTKVFVALAAFTISFSAFCQEKTTQAFWVHEDRVKPSMITDYEKVSKELNEACKTHNIQTLSWITSQTDDFRYLFVSPIDSLSDISKASKGFGALREKMGSDAFDKLFDDMDKCYDSHGDYVIVMDKSLSYMPNGITQTPEGMDYRRFYYLHTTPAGMAPLKEAIMKVKEMYEAKGSTSYYRIYRSGFGNMGSFYMVAVAAKDGTAYETQSAENDKLLGPEAMEVFGGVMQHITKMEEFSGRMRADLAYSPNN</sequence>
<feature type="signal peptide" evidence="1">
    <location>
        <begin position="1"/>
        <end position="23"/>
    </location>
</feature>
<evidence type="ECO:0000313" key="2">
    <source>
        <dbReference type="EMBL" id="SHG22200.1"/>
    </source>
</evidence>
<organism evidence="2 3">
    <name type="scientific">Flagellimonas flava</name>
    <dbReference type="NCBI Taxonomy" id="570519"/>
    <lineage>
        <taxon>Bacteria</taxon>
        <taxon>Pseudomonadati</taxon>
        <taxon>Bacteroidota</taxon>
        <taxon>Flavobacteriia</taxon>
        <taxon>Flavobacteriales</taxon>
        <taxon>Flavobacteriaceae</taxon>
        <taxon>Flagellimonas</taxon>
    </lineage>
</organism>
<dbReference type="RefSeq" id="WP_073176201.1">
    <property type="nucleotide sequence ID" value="NZ_FQWL01000001.1"/>
</dbReference>
<protein>
    <recommendedName>
        <fullName evidence="4">NIPSNAP protein</fullName>
    </recommendedName>
</protein>
<dbReference type="OrthoDB" id="1426903at2"/>
<evidence type="ECO:0000313" key="3">
    <source>
        <dbReference type="Proteomes" id="UP000184532"/>
    </source>
</evidence>
<feature type="chain" id="PRO_5012454640" description="NIPSNAP protein" evidence="1">
    <location>
        <begin position="24"/>
        <end position="257"/>
    </location>
</feature>
<dbReference type="Proteomes" id="UP000184532">
    <property type="component" value="Unassembled WGS sequence"/>
</dbReference>
<reference evidence="3" key="1">
    <citation type="submission" date="2016-11" db="EMBL/GenBank/DDBJ databases">
        <authorList>
            <person name="Varghese N."/>
            <person name="Submissions S."/>
        </authorList>
    </citation>
    <scope>NUCLEOTIDE SEQUENCE [LARGE SCALE GENOMIC DNA]</scope>
    <source>
        <strain evidence="3">DSM 22638</strain>
    </source>
</reference>
<keyword evidence="1" id="KW-0732">Signal</keyword>
<keyword evidence="3" id="KW-1185">Reference proteome</keyword>
<dbReference type="STRING" id="570519.SAMN04488116_0371"/>